<evidence type="ECO:0000313" key="1">
    <source>
        <dbReference type="EMBL" id="KAF5762534.1"/>
    </source>
</evidence>
<proteinExistence type="predicted"/>
<dbReference type="Proteomes" id="UP000215914">
    <property type="component" value="Unassembled WGS sequence"/>
</dbReference>
<reference evidence="1" key="2">
    <citation type="submission" date="2020-06" db="EMBL/GenBank/DDBJ databases">
        <title>Helianthus annuus Genome sequencing and assembly Release 2.</title>
        <authorList>
            <person name="Gouzy J."/>
            <person name="Langlade N."/>
            <person name="Munos S."/>
        </authorList>
    </citation>
    <scope>NUCLEOTIDE SEQUENCE</scope>
    <source>
        <tissue evidence="1">Leaves</tissue>
    </source>
</reference>
<sequence length="72" mass="7897">MSVLDFVKSDDTSDVVFTDVEVAEGEVAVARGSEQRFEGSGYISVPNVKGFTKVTVPKVSTRRSNRRLLKGF</sequence>
<organism evidence="1 2">
    <name type="scientific">Helianthus annuus</name>
    <name type="common">Common sunflower</name>
    <dbReference type="NCBI Taxonomy" id="4232"/>
    <lineage>
        <taxon>Eukaryota</taxon>
        <taxon>Viridiplantae</taxon>
        <taxon>Streptophyta</taxon>
        <taxon>Embryophyta</taxon>
        <taxon>Tracheophyta</taxon>
        <taxon>Spermatophyta</taxon>
        <taxon>Magnoliopsida</taxon>
        <taxon>eudicotyledons</taxon>
        <taxon>Gunneridae</taxon>
        <taxon>Pentapetalae</taxon>
        <taxon>asterids</taxon>
        <taxon>campanulids</taxon>
        <taxon>Asterales</taxon>
        <taxon>Asteraceae</taxon>
        <taxon>Asteroideae</taxon>
        <taxon>Heliantheae alliance</taxon>
        <taxon>Heliantheae</taxon>
        <taxon>Helianthus</taxon>
    </lineage>
</organism>
<dbReference type="AlphaFoldDB" id="A0A9K3H2P9"/>
<name>A0A9K3H2P9_HELAN</name>
<reference evidence="1" key="1">
    <citation type="journal article" date="2017" name="Nature">
        <title>The sunflower genome provides insights into oil metabolism, flowering and Asterid evolution.</title>
        <authorList>
            <person name="Badouin H."/>
            <person name="Gouzy J."/>
            <person name="Grassa C.J."/>
            <person name="Murat F."/>
            <person name="Staton S.E."/>
            <person name="Cottret L."/>
            <person name="Lelandais-Briere C."/>
            <person name="Owens G.L."/>
            <person name="Carrere S."/>
            <person name="Mayjonade B."/>
            <person name="Legrand L."/>
            <person name="Gill N."/>
            <person name="Kane N.C."/>
            <person name="Bowers J.E."/>
            <person name="Hubner S."/>
            <person name="Bellec A."/>
            <person name="Berard A."/>
            <person name="Berges H."/>
            <person name="Blanchet N."/>
            <person name="Boniface M.C."/>
            <person name="Brunel D."/>
            <person name="Catrice O."/>
            <person name="Chaidir N."/>
            <person name="Claudel C."/>
            <person name="Donnadieu C."/>
            <person name="Faraut T."/>
            <person name="Fievet G."/>
            <person name="Helmstetter N."/>
            <person name="King M."/>
            <person name="Knapp S.J."/>
            <person name="Lai Z."/>
            <person name="Le Paslier M.C."/>
            <person name="Lippi Y."/>
            <person name="Lorenzon L."/>
            <person name="Mandel J.R."/>
            <person name="Marage G."/>
            <person name="Marchand G."/>
            <person name="Marquand E."/>
            <person name="Bret-Mestries E."/>
            <person name="Morien E."/>
            <person name="Nambeesan S."/>
            <person name="Nguyen T."/>
            <person name="Pegot-Espagnet P."/>
            <person name="Pouilly N."/>
            <person name="Raftis F."/>
            <person name="Sallet E."/>
            <person name="Schiex T."/>
            <person name="Thomas J."/>
            <person name="Vandecasteele C."/>
            <person name="Vares D."/>
            <person name="Vear F."/>
            <person name="Vautrin S."/>
            <person name="Crespi M."/>
            <person name="Mangin B."/>
            <person name="Burke J.M."/>
            <person name="Salse J."/>
            <person name="Munos S."/>
            <person name="Vincourt P."/>
            <person name="Rieseberg L.H."/>
            <person name="Langlade N.B."/>
        </authorList>
    </citation>
    <scope>NUCLEOTIDE SEQUENCE</scope>
    <source>
        <tissue evidence="1">Leaves</tissue>
    </source>
</reference>
<comment type="caution">
    <text evidence="1">The sequence shown here is derived from an EMBL/GenBank/DDBJ whole genome shotgun (WGS) entry which is preliminary data.</text>
</comment>
<gene>
    <name evidence="1" type="ORF">HanXRQr2_Chr16g0777811</name>
</gene>
<protein>
    <submittedName>
        <fullName evidence="1">Uncharacterized protein</fullName>
    </submittedName>
</protein>
<keyword evidence="2" id="KW-1185">Reference proteome</keyword>
<dbReference type="EMBL" id="MNCJ02000331">
    <property type="protein sequence ID" value="KAF5762534.1"/>
    <property type="molecule type" value="Genomic_DNA"/>
</dbReference>
<dbReference type="Gramene" id="mRNA:HanXRQr2_Chr16g0777811">
    <property type="protein sequence ID" value="mRNA:HanXRQr2_Chr16g0777811"/>
    <property type="gene ID" value="HanXRQr2_Chr16g0777811"/>
</dbReference>
<evidence type="ECO:0000313" key="2">
    <source>
        <dbReference type="Proteomes" id="UP000215914"/>
    </source>
</evidence>
<accession>A0A9K3H2P9</accession>